<dbReference type="Proteomes" id="UP000447434">
    <property type="component" value="Chromosome 13"/>
</dbReference>
<dbReference type="AlphaFoldDB" id="A0A6A4PHL3"/>
<evidence type="ECO:0000313" key="2">
    <source>
        <dbReference type="Proteomes" id="UP000447434"/>
    </source>
</evidence>
<gene>
    <name evidence="1" type="ORF">Lalb_Chr13g0292191</name>
</gene>
<sequence>MPWINISSKIVNLYYIIPNDILHFASTLISLKRNRANICKVDSPQYPSLCFVSIYLMFTDTTFNLA</sequence>
<name>A0A6A4PHL3_LUPAL</name>
<protein>
    <submittedName>
        <fullName evidence="1">Uncharacterized protein</fullName>
    </submittedName>
</protein>
<reference evidence="2" key="1">
    <citation type="journal article" date="2020" name="Nat. Commun.">
        <title>Genome sequence of the cluster root forming white lupin.</title>
        <authorList>
            <person name="Hufnagel B."/>
            <person name="Marques A."/>
            <person name="Soriano A."/>
            <person name="Marques L."/>
            <person name="Divol F."/>
            <person name="Doumas P."/>
            <person name="Sallet E."/>
            <person name="Mancinotti D."/>
            <person name="Carrere S."/>
            <person name="Marande W."/>
            <person name="Arribat S."/>
            <person name="Keller J."/>
            <person name="Huneau C."/>
            <person name="Blein T."/>
            <person name="Aime D."/>
            <person name="Laguerre M."/>
            <person name="Taylor J."/>
            <person name="Schubert V."/>
            <person name="Nelson M."/>
            <person name="Geu-Flores F."/>
            <person name="Crespi M."/>
            <person name="Gallardo-Guerrero K."/>
            <person name="Delaux P.-M."/>
            <person name="Salse J."/>
            <person name="Berges H."/>
            <person name="Guyot R."/>
            <person name="Gouzy J."/>
            <person name="Peret B."/>
        </authorList>
    </citation>
    <scope>NUCLEOTIDE SEQUENCE [LARGE SCALE GENOMIC DNA]</scope>
    <source>
        <strain evidence="2">cv. Amiga</strain>
    </source>
</reference>
<proteinExistence type="predicted"/>
<accession>A0A6A4PHL3</accession>
<evidence type="ECO:0000313" key="1">
    <source>
        <dbReference type="EMBL" id="KAE9600926.1"/>
    </source>
</evidence>
<organism evidence="1 2">
    <name type="scientific">Lupinus albus</name>
    <name type="common">White lupine</name>
    <name type="synonym">Lupinus termis</name>
    <dbReference type="NCBI Taxonomy" id="3870"/>
    <lineage>
        <taxon>Eukaryota</taxon>
        <taxon>Viridiplantae</taxon>
        <taxon>Streptophyta</taxon>
        <taxon>Embryophyta</taxon>
        <taxon>Tracheophyta</taxon>
        <taxon>Spermatophyta</taxon>
        <taxon>Magnoliopsida</taxon>
        <taxon>eudicotyledons</taxon>
        <taxon>Gunneridae</taxon>
        <taxon>Pentapetalae</taxon>
        <taxon>rosids</taxon>
        <taxon>fabids</taxon>
        <taxon>Fabales</taxon>
        <taxon>Fabaceae</taxon>
        <taxon>Papilionoideae</taxon>
        <taxon>50 kb inversion clade</taxon>
        <taxon>genistoids sensu lato</taxon>
        <taxon>core genistoids</taxon>
        <taxon>Genisteae</taxon>
        <taxon>Lupinus</taxon>
    </lineage>
</organism>
<comment type="caution">
    <text evidence="1">The sequence shown here is derived from an EMBL/GenBank/DDBJ whole genome shotgun (WGS) entry which is preliminary data.</text>
</comment>
<keyword evidence="2" id="KW-1185">Reference proteome</keyword>
<dbReference type="EMBL" id="WOCE01000013">
    <property type="protein sequence ID" value="KAE9600926.1"/>
    <property type="molecule type" value="Genomic_DNA"/>
</dbReference>